<evidence type="ECO:0000256" key="6">
    <source>
        <dbReference type="ARBA" id="ARBA00023002"/>
    </source>
</evidence>
<dbReference type="AlphaFoldDB" id="A0A521D5N1"/>
<dbReference type="InterPro" id="IPR013785">
    <property type="entry name" value="Aldolase_TIM"/>
</dbReference>
<dbReference type="EMBL" id="FXTK01000006">
    <property type="protein sequence ID" value="SMO66998.1"/>
    <property type="molecule type" value="Genomic_DNA"/>
</dbReference>
<dbReference type="PROSITE" id="PS00912">
    <property type="entry name" value="DHODEHASE_2"/>
    <property type="match status" value="1"/>
</dbReference>
<protein>
    <recommendedName>
        <fullName evidence="8">Propionate 3-nitronate monooxygenase</fullName>
    </recommendedName>
</protein>
<feature type="chain" id="PRO_5021953421" description="Propionate 3-nitronate monooxygenase" evidence="10">
    <location>
        <begin position="27"/>
        <end position="346"/>
    </location>
</feature>
<dbReference type="Gene3D" id="3.20.20.70">
    <property type="entry name" value="Aldolase class I"/>
    <property type="match status" value="1"/>
</dbReference>
<evidence type="ECO:0000256" key="9">
    <source>
        <dbReference type="ARBA" id="ARBA00049401"/>
    </source>
</evidence>
<keyword evidence="5" id="KW-0288">FMN</keyword>
<dbReference type="GO" id="GO:0018580">
    <property type="term" value="F:nitronate monooxygenase activity"/>
    <property type="evidence" value="ECO:0007669"/>
    <property type="project" value="InterPro"/>
</dbReference>
<feature type="signal peptide" evidence="10">
    <location>
        <begin position="1"/>
        <end position="26"/>
    </location>
</feature>
<evidence type="ECO:0000313" key="12">
    <source>
        <dbReference type="Proteomes" id="UP000319014"/>
    </source>
</evidence>
<keyword evidence="6" id="KW-0560">Oxidoreductase</keyword>
<comment type="catalytic activity">
    <reaction evidence="9">
        <text>3 propionate 3-nitronate + 3 O2 + H2O = 3 3-oxopropanoate + 2 nitrate + nitrite + H2O2 + 3 H(+)</text>
        <dbReference type="Rhea" id="RHEA:57332"/>
        <dbReference type="ChEBI" id="CHEBI:15377"/>
        <dbReference type="ChEBI" id="CHEBI:15378"/>
        <dbReference type="ChEBI" id="CHEBI:15379"/>
        <dbReference type="ChEBI" id="CHEBI:16240"/>
        <dbReference type="ChEBI" id="CHEBI:16301"/>
        <dbReference type="ChEBI" id="CHEBI:17632"/>
        <dbReference type="ChEBI" id="CHEBI:33190"/>
        <dbReference type="ChEBI" id="CHEBI:136067"/>
    </reaction>
</comment>
<sequence>MSVLLTALQVPVIQAPMAGAATPALAAAVSAAGGLGSLGLGASNAEQAAAMMAATRQKLGSGYFGVNLFCHHPAKADPAREAGWLDFLSPEFARAGANTPSELHEIYPSFLNDDAMLAAVIAARPAMISFHFGLPSAGRIAALRQTGALIAASATSLPEARAIRDAGLDAIIAQGFEAGGHRGIFDPDGPDACQPSIELLRDFAHLGLPLIAAGGIMNGEDAARHLRSGAVAVQMGTAFLPCPESAASPEWRARLRLGRTVMTRAISGRPARGLENRLIALGMRPDAPPLPDYPIAYDAAKALHAAAGGSDYAAQWAGTGAARARAMPAGRLVAQLADEIEAALAA</sequence>
<gene>
    <name evidence="11" type="ORF">SAMN06265221_106133</name>
</gene>
<dbReference type="InterPro" id="IPR001295">
    <property type="entry name" value="Dihydroorotate_DH_CS"/>
</dbReference>
<dbReference type="InterPro" id="IPR004136">
    <property type="entry name" value="NMO"/>
</dbReference>
<keyword evidence="3" id="KW-0216">Detoxification</keyword>
<dbReference type="SUPFAM" id="SSF51412">
    <property type="entry name" value="Inosine monophosphate dehydrogenase (IMPDH)"/>
    <property type="match status" value="1"/>
</dbReference>
<dbReference type="PANTHER" id="PTHR42747">
    <property type="entry name" value="NITRONATE MONOOXYGENASE-RELATED"/>
    <property type="match status" value="1"/>
</dbReference>
<dbReference type="Proteomes" id="UP000319014">
    <property type="component" value="Unassembled WGS sequence"/>
</dbReference>
<dbReference type="GO" id="GO:0006207">
    <property type="term" value="P:'de novo' pyrimidine nucleobase biosynthetic process"/>
    <property type="evidence" value="ECO:0007669"/>
    <property type="project" value="InterPro"/>
</dbReference>
<dbReference type="RefSeq" id="WP_142662982.1">
    <property type="nucleotide sequence ID" value="NZ_FXTK01000006.1"/>
</dbReference>
<organism evidence="11 12">
    <name type="scientific">Paracoccus laeviglucosivorans</name>
    <dbReference type="NCBI Taxonomy" id="1197861"/>
    <lineage>
        <taxon>Bacteria</taxon>
        <taxon>Pseudomonadati</taxon>
        <taxon>Pseudomonadota</taxon>
        <taxon>Alphaproteobacteria</taxon>
        <taxon>Rhodobacterales</taxon>
        <taxon>Paracoccaceae</taxon>
        <taxon>Paracoccus</taxon>
    </lineage>
</organism>
<dbReference type="OrthoDB" id="9778912at2"/>
<evidence type="ECO:0000256" key="7">
    <source>
        <dbReference type="ARBA" id="ARBA00023033"/>
    </source>
</evidence>
<evidence type="ECO:0000256" key="5">
    <source>
        <dbReference type="ARBA" id="ARBA00022643"/>
    </source>
</evidence>
<keyword evidence="12" id="KW-1185">Reference proteome</keyword>
<accession>A0A521D5N1</accession>
<evidence type="ECO:0000256" key="1">
    <source>
        <dbReference type="ARBA" id="ARBA00001917"/>
    </source>
</evidence>
<evidence type="ECO:0000256" key="3">
    <source>
        <dbReference type="ARBA" id="ARBA00022575"/>
    </source>
</evidence>
<dbReference type="GO" id="GO:0016627">
    <property type="term" value="F:oxidoreductase activity, acting on the CH-CH group of donors"/>
    <property type="evidence" value="ECO:0007669"/>
    <property type="project" value="InterPro"/>
</dbReference>
<keyword evidence="4" id="KW-0285">Flavoprotein</keyword>
<name>A0A521D5N1_9RHOB</name>
<evidence type="ECO:0000256" key="10">
    <source>
        <dbReference type="SAM" id="SignalP"/>
    </source>
</evidence>
<evidence type="ECO:0000256" key="4">
    <source>
        <dbReference type="ARBA" id="ARBA00022630"/>
    </source>
</evidence>
<evidence type="ECO:0000256" key="2">
    <source>
        <dbReference type="ARBA" id="ARBA00009881"/>
    </source>
</evidence>
<keyword evidence="7 11" id="KW-0503">Monooxygenase</keyword>
<proteinExistence type="inferred from homology"/>
<dbReference type="GO" id="GO:0009636">
    <property type="term" value="P:response to toxic substance"/>
    <property type="evidence" value="ECO:0007669"/>
    <property type="project" value="UniProtKB-KW"/>
</dbReference>
<dbReference type="CDD" id="cd04730">
    <property type="entry name" value="NPD_like"/>
    <property type="match status" value="1"/>
</dbReference>
<keyword evidence="10" id="KW-0732">Signal</keyword>
<comment type="similarity">
    <text evidence="2">Belongs to the nitronate monooxygenase family. NMO class I subfamily.</text>
</comment>
<evidence type="ECO:0000256" key="8">
    <source>
        <dbReference type="ARBA" id="ARBA00031155"/>
    </source>
</evidence>
<evidence type="ECO:0000313" key="11">
    <source>
        <dbReference type="EMBL" id="SMO66998.1"/>
    </source>
</evidence>
<comment type="cofactor">
    <cofactor evidence="1">
        <name>FMN</name>
        <dbReference type="ChEBI" id="CHEBI:58210"/>
    </cofactor>
</comment>
<dbReference type="Pfam" id="PF03060">
    <property type="entry name" value="NMO"/>
    <property type="match status" value="1"/>
</dbReference>
<reference evidence="11 12" key="1">
    <citation type="submission" date="2017-05" db="EMBL/GenBank/DDBJ databases">
        <authorList>
            <person name="Varghese N."/>
            <person name="Submissions S."/>
        </authorList>
    </citation>
    <scope>NUCLEOTIDE SEQUENCE [LARGE SCALE GENOMIC DNA]</scope>
    <source>
        <strain evidence="11 12">DSM 100094</strain>
    </source>
</reference>
<dbReference type="PANTHER" id="PTHR42747:SF3">
    <property type="entry name" value="NITRONATE MONOOXYGENASE-RELATED"/>
    <property type="match status" value="1"/>
</dbReference>